<dbReference type="EMBL" id="JACRJB010000010">
    <property type="protein sequence ID" value="MBI5128481.1"/>
    <property type="molecule type" value="Genomic_DNA"/>
</dbReference>
<dbReference type="Gene3D" id="3.10.450.50">
    <property type="match status" value="1"/>
</dbReference>
<evidence type="ECO:0000313" key="2">
    <source>
        <dbReference type="Proteomes" id="UP000782519"/>
    </source>
</evidence>
<dbReference type="InterPro" id="IPR032710">
    <property type="entry name" value="NTF2-like_dom_sf"/>
</dbReference>
<dbReference type="Proteomes" id="UP000782519">
    <property type="component" value="Unassembled WGS sequence"/>
</dbReference>
<reference evidence="1" key="1">
    <citation type="submission" date="2020-07" db="EMBL/GenBank/DDBJ databases">
        <title>Huge and variable diversity of episymbiotic CPR bacteria and DPANN archaea in groundwater ecosystems.</title>
        <authorList>
            <person name="He C.Y."/>
            <person name="Keren R."/>
            <person name="Whittaker M."/>
            <person name="Farag I.F."/>
            <person name="Doudna J."/>
            <person name="Cate J.H.D."/>
            <person name="Banfield J.F."/>
        </authorList>
    </citation>
    <scope>NUCLEOTIDE SEQUENCE</scope>
    <source>
        <strain evidence="1">NC_groundwater_1818_Pr3_B-0.1um_66_35</strain>
    </source>
</reference>
<sequence>MPNDNYALSAKSQQTIAAWRRALPSKNVELLKPLLAEHATFHSPAVQSPIKGRDAAFLVLTAVAEVLDNMSYHRTFVGGPCEVALEFSGDVGKLHLTGVDLMRLDADGLVVEFEVIMRPLRALSALAEAVGSRIGPQLLQMKLKPDPG</sequence>
<comment type="caution">
    <text evidence="1">The sequence shown here is derived from an EMBL/GenBank/DDBJ whole genome shotgun (WGS) entry which is preliminary data.</text>
</comment>
<organism evidence="1 2">
    <name type="scientific">Rhodopseudomonas palustris</name>
    <dbReference type="NCBI Taxonomy" id="1076"/>
    <lineage>
        <taxon>Bacteria</taxon>
        <taxon>Pseudomonadati</taxon>
        <taxon>Pseudomonadota</taxon>
        <taxon>Alphaproteobacteria</taxon>
        <taxon>Hyphomicrobiales</taxon>
        <taxon>Nitrobacteraceae</taxon>
        <taxon>Rhodopseudomonas</taxon>
    </lineage>
</organism>
<protein>
    <submittedName>
        <fullName evidence="1">Nuclear transport factor 2 family protein</fullName>
    </submittedName>
</protein>
<dbReference type="AlphaFoldDB" id="A0A933VZI4"/>
<proteinExistence type="predicted"/>
<dbReference type="SUPFAM" id="SSF54427">
    <property type="entry name" value="NTF2-like"/>
    <property type="match status" value="1"/>
</dbReference>
<gene>
    <name evidence="1" type="ORF">HZA66_03485</name>
</gene>
<name>A0A933VZI4_RHOPL</name>
<evidence type="ECO:0000313" key="1">
    <source>
        <dbReference type="EMBL" id="MBI5128481.1"/>
    </source>
</evidence>
<accession>A0A933VZI4</accession>